<organism evidence="2 3">
    <name type="scientific">Plutella xylostella</name>
    <name type="common">Diamondback moth</name>
    <name type="synonym">Plutella maculipennis</name>
    <dbReference type="NCBI Taxonomy" id="51655"/>
    <lineage>
        <taxon>Eukaryota</taxon>
        <taxon>Metazoa</taxon>
        <taxon>Ecdysozoa</taxon>
        <taxon>Arthropoda</taxon>
        <taxon>Hexapoda</taxon>
        <taxon>Insecta</taxon>
        <taxon>Pterygota</taxon>
        <taxon>Neoptera</taxon>
        <taxon>Endopterygota</taxon>
        <taxon>Lepidoptera</taxon>
        <taxon>Glossata</taxon>
        <taxon>Ditrysia</taxon>
        <taxon>Yponomeutoidea</taxon>
        <taxon>Plutellidae</taxon>
        <taxon>Plutella</taxon>
    </lineage>
</organism>
<name>A0A8S4G6I8_PLUXY</name>
<reference evidence="2" key="1">
    <citation type="submission" date="2020-11" db="EMBL/GenBank/DDBJ databases">
        <authorList>
            <person name="Whiteford S."/>
        </authorList>
    </citation>
    <scope>NUCLEOTIDE SEQUENCE</scope>
</reference>
<dbReference type="EMBL" id="CAJHNJ030000132">
    <property type="protein sequence ID" value="CAG9136266.1"/>
    <property type="molecule type" value="Genomic_DNA"/>
</dbReference>
<dbReference type="Proteomes" id="UP000653454">
    <property type="component" value="Unassembled WGS sequence"/>
</dbReference>
<dbReference type="AlphaFoldDB" id="A0A8S4G6I8"/>
<accession>A0A8S4G6I8</accession>
<comment type="caution">
    <text evidence="2">The sequence shown here is derived from an EMBL/GenBank/DDBJ whole genome shotgun (WGS) entry which is preliminary data.</text>
</comment>
<keyword evidence="3" id="KW-1185">Reference proteome</keyword>
<evidence type="ECO:0000313" key="2">
    <source>
        <dbReference type="EMBL" id="CAG9136266.1"/>
    </source>
</evidence>
<feature type="region of interest" description="Disordered" evidence="1">
    <location>
        <begin position="63"/>
        <end position="102"/>
    </location>
</feature>
<proteinExistence type="predicted"/>
<gene>
    <name evidence="2" type="ORF">PLXY2_LOCUS14526</name>
</gene>
<evidence type="ECO:0000256" key="1">
    <source>
        <dbReference type="SAM" id="MobiDB-lite"/>
    </source>
</evidence>
<evidence type="ECO:0000313" key="3">
    <source>
        <dbReference type="Proteomes" id="UP000653454"/>
    </source>
</evidence>
<sequence length="163" mass="18005">MSAPTTPTKRVRKKPALKIEIPSVCSDYVEMPPDLKNLILSASHTSDDFKYIDEDDNTFAAVNPRVPDNIRSPTPIVKITGPDDENPEECKSGAQGGKGLRKRSISAPDFLKDLDVEALRKGFCNNDRARSNVNEFVPVSVPRSPRSCSPRLCAQVQIQLRTV</sequence>
<protein>
    <submittedName>
        <fullName evidence="2">(diamondback moth) hypothetical protein</fullName>
    </submittedName>
</protein>